<evidence type="ECO:0000313" key="5">
    <source>
        <dbReference type="Proteomes" id="UP000236884"/>
    </source>
</evidence>
<accession>A0A0S3PY16</accession>
<evidence type="ECO:0000256" key="1">
    <source>
        <dbReference type="SAM" id="MobiDB-lite"/>
    </source>
</evidence>
<keyword evidence="4" id="KW-0238">DNA-binding</keyword>
<dbReference type="PANTHER" id="PTHR38599">
    <property type="entry name" value="CUPIN DOMAIN PROTEIN (AFU_ORTHOLOGUE AFUA_3G13620)"/>
    <property type="match status" value="1"/>
</dbReference>
<feature type="region of interest" description="Disordered" evidence="1">
    <location>
        <begin position="91"/>
        <end position="111"/>
    </location>
</feature>
<feature type="signal peptide" evidence="2">
    <location>
        <begin position="1"/>
        <end position="23"/>
    </location>
</feature>
<sequence>MQSKLLAAAVVVLGLTAAPIAFAQNAITAKDVLRDDLNGMANQETIMQAIEIAPGGMVPWHTHPDGHEITYVIEGSLTLEVDGQQKRTLKAGDGFHIQPKTPHSAKNEGSEKAKILVVRLNEKGKPIAQPFQR</sequence>
<feature type="chain" id="PRO_5006615754" evidence="2">
    <location>
        <begin position="24"/>
        <end position="133"/>
    </location>
</feature>
<dbReference type="Proteomes" id="UP000236884">
    <property type="component" value="Chromosome"/>
</dbReference>
<keyword evidence="5" id="KW-1185">Reference proteome</keyword>
<dbReference type="GO" id="GO:0030145">
    <property type="term" value="F:manganese ion binding"/>
    <property type="evidence" value="ECO:0007669"/>
    <property type="project" value="InterPro"/>
</dbReference>
<dbReference type="InterPro" id="IPR011051">
    <property type="entry name" value="RmlC_Cupin_sf"/>
</dbReference>
<dbReference type="GO" id="GO:0003677">
    <property type="term" value="F:DNA binding"/>
    <property type="evidence" value="ECO:0007669"/>
    <property type="project" value="UniProtKB-KW"/>
</dbReference>
<gene>
    <name evidence="4" type="ORF">GJW-30_1_03356</name>
</gene>
<protein>
    <submittedName>
        <fullName evidence="4">DNA-binding transcriptional repressor PuuR</fullName>
    </submittedName>
</protein>
<dbReference type="CDD" id="cd02235">
    <property type="entry name" value="cupin_BLL4011-like"/>
    <property type="match status" value="1"/>
</dbReference>
<dbReference type="Pfam" id="PF07883">
    <property type="entry name" value="Cupin_2"/>
    <property type="match status" value="1"/>
</dbReference>
<feature type="domain" description="Cupin type-1" evidence="3">
    <location>
        <begin position="13"/>
        <end position="133"/>
    </location>
</feature>
<dbReference type="RefSeq" id="WP_096357343.1">
    <property type="nucleotide sequence ID" value="NZ_AP014946.1"/>
</dbReference>
<evidence type="ECO:0000256" key="2">
    <source>
        <dbReference type="SAM" id="SignalP"/>
    </source>
</evidence>
<dbReference type="KEGG" id="vgo:GJW-30_1_03356"/>
<dbReference type="InterPro" id="IPR006045">
    <property type="entry name" value="Cupin_1"/>
</dbReference>
<dbReference type="Gene3D" id="2.60.120.10">
    <property type="entry name" value="Jelly Rolls"/>
    <property type="match status" value="1"/>
</dbReference>
<dbReference type="PANTHER" id="PTHR38599:SF1">
    <property type="entry name" value="CUPIN DOMAIN PROTEIN (AFU_ORTHOLOGUE AFUA_3G13620)"/>
    <property type="match status" value="1"/>
</dbReference>
<organism evidence="4 5">
    <name type="scientific">Variibacter gotjawalensis</name>
    <dbReference type="NCBI Taxonomy" id="1333996"/>
    <lineage>
        <taxon>Bacteria</taxon>
        <taxon>Pseudomonadati</taxon>
        <taxon>Pseudomonadota</taxon>
        <taxon>Alphaproteobacteria</taxon>
        <taxon>Hyphomicrobiales</taxon>
        <taxon>Nitrobacteraceae</taxon>
        <taxon>Variibacter</taxon>
    </lineage>
</organism>
<dbReference type="InterPro" id="IPR019780">
    <property type="entry name" value="Germin_Mn-BS"/>
</dbReference>
<dbReference type="SUPFAM" id="SSF51182">
    <property type="entry name" value="RmlC-like cupins"/>
    <property type="match status" value="1"/>
</dbReference>
<dbReference type="EMBL" id="AP014946">
    <property type="protein sequence ID" value="BAT60806.1"/>
    <property type="molecule type" value="Genomic_DNA"/>
</dbReference>
<name>A0A0S3PY16_9BRAD</name>
<dbReference type="InterPro" id="IPR014710">
    <property type="entry name" value="RmlC-like_jellyroll"/>
</dbReference>
<dbReference type="PROSITE" id="PS00725">
    <property type="entry name" value="GERMIN"/>
    <property type="match status" value="1"/>
</dbReference>
<dbReference type="OrthoDB" id="9180677at2"/>
<dbReference type="AlphaFoldDB" id="A0A0S3PY16"/>
<dbReference type="SMART" id="SM00835">
    <property type="entry name" value="Cupin_1"/>
    <property type="match status" value="1"/>
</dbReference>
<evidence type="ECO:0000259" key="3">
    <source>
        <dbReference type="SMART" id="SM00835"/>
    </source>
</evidence>
<dbReference type="InterPro" id="IPR013096">
    <property type="entry name" value="Cupin_2"/>
</dbReference>
<proteinExistence type="predicted"/>
<evidence type="ECO:0000313" key="4">
    <source>
        <dbReference type="EMBL" id="BAT60806.1"/>
    </source>
</evidence>
<reference evidence="4 5" key="1">
    <citation type="submission" date="2015-08" db="EMBL/GenBank/DDBJ databases">
        <title>Investigation of the bacterial diversity of lava forest soil.</title>
        <authorList>
            <person name="Lee J.S."/>
        </authorList>
    </citation>
    <scope>NUCLEOTIDE SEQUENCE [LARGE SCALE GENOMIC DNA]</scope>
    <source>
        <strain evidence="4 5">GJW-30</strain>
    </source>
</reference>
<keyword evidence="2" id="KW-0732">Signal</keyword>